<dbReference type="AlphaFoldDB" id="A0AAP0E0G9"/>
<evidence type="ECO:0000256" key="2">
    <source>
        <dbReference type="ARBA" id="ARBA00023242"/>
    </source>
</evidence>
<comment type="caution">
    <text evidence="6">The sequence shown here is derived from an EMBL/GenBank/DDBJ whole genome shotgun (WGS) entry which is preliminary data.</text>
</comment>
<accession>A0AAP0E0G9</accession>
<reference evidence="6 7" key="1">
    <citation type="submission" date="2024-01" db="EMBL/GenBank/DDBJ databases">
        <title>Genome assemblies of Stephania.</title>
        <authorList>
            <person name="Yang L."/>
        </authorList>
    </citation>
    <scope>NUCLEOTIDE SEQUENCE [LARGE SCALE GENOMIC DNA]</scope>
    <source>
        <strain evidence="6">JXDWG</strain>
        <tissue evidence="6">Leaf</tissue>
    </source>
</reference>
<feature type="compositionally biased region" description="Polar residues" evidence="4">
    <location>
        <begin position="283"/>
        <end position="293"/>
    </location>
</feature>
<organism evidence="6 7">
    <name type="scientific">Stephania cephalantha</name>
    <dbReference type="NCBI Taxonomy" id="152367"/>
    <lineage>
        <taxon>Eukaryota</taxon>
        <taxon>Viridiplantae</taxon>
        <taxon>Streptophyta</taxon>
        <taxon>Embryophyta</taxon>
        <taxon>Tracheophyta</taxon>
        <taxon>Spermatophyta</taxon>
        <taxon>Magnoliopsida</taxon>
        <taxon>Ranunculales</taxon>
        <taxon>Menispermaceae</taxon>
        <taxon>Menispermoideae</taxon>
        <taxon>Cissampelideae</taxon>
        <taxon>Stephania</taxon>
    </lineage>
</organism>
<evidence type="ECO:0000313" key="7">
    <source>
        <dbReference type="Proteomes" id="UP001419268"/>
    </source>
</evidence>
<comment type="subcellular location">
    <subcellularLocation>
        <location evidence="1 3">Nucleus</location>
    </subcellularLocation>
</comment>
<dbReference type="PANTHER" id="PTHR31319:SF110">
    <property type="entry name" value="CCT MOTIF FAMILY PROTEIN"/>
    <property type="match status" value="1"/>
</dbReference>
<dbReference type="InterPro" id="IPR045281">
    <property type="entry name" value="CONSTANS-like"/>
</dbReference>
<evidence type="ECO:0000259" key="5">
    <source>
        <dbReference type="PROSITE" id="PS51017"/>
    </source>
</evidence>
<evidence type="ECO:0000313" key="6">
    <source>
        <dbReference type="EMBL" id="KAK9082880.1"/>
    </source>
</evidence>
<evidence type="ECO:0000256" key="3">
    <source>
        <dbReference type="PROSITE-ProRule" id="PRU00357"/>
    </source>
</evidence>
<dbReference type="GO" id="GO:0009909">
    <property type="term" value="P:regulation of flower development"/>
    <property type="evidence" value="ECO:0007669"/>
    <property type="project" value="InterPro"/>
</dbReference>
<evidence type="ECO:0000256" key="1">
    <source>
        <dbReference type="ARBA" id="ARBA00004123"/>
    </source>
</evidence>
<feature type="region of interest" description="Disordered" evidence="4">
    <location>
        <begin position="274"/>
        <end position="293"/>
    </location>
</feature>
<dbReference type="Pfam" id="PF06203">
    <property type="entry name" value="CCT"/>
    <property type="match status" value="1"/>
</dbReference>
<sequence>MLQDVVHPPEQLHIEDIPSPFSAQMFDFSEHDLFPETIQNSEVSSCSNCCYEDISYTSIPSDVGSFNSGSINNNNINCNNSINSNNHHQLSTIFDSQDENENENDCSMSAVSKAYFSPQPPTFSSNTIPPPLIKNQEDHFDISSLQSQIQIHDIVNGLSLCSTDQVMQLSAGTASMRPIYEDENCLPPLPPYMSLDPSSPSCSFIDPTVAPPYFPSNLNGGFPTDMGIFGGGIIMGSHELQPQDMEFQGDNGGVYAAESVQFNSGEIQALDNQQLVSGGGGNSTPVKTEISTMEESSYKVGRITEEERKEKIQRYVMKRNVRNFEKRIKYKCRKVLADSRPRVKGRFAKNDDFGDAAKSNCNNHEEEDEIPKHAVKEEHEMIDTTNYFARLNGVNSFKCNYPITSAWINRSNFHN</sequence>
<dbReference type="InterPro" id="IPR010402">
    <property type="entry name" value="CCT_domain"/>
</dbReference>
<dbReference type="GO" id="GO:0005634">
    <property type="term" value="C:nucleus"/>
    <property type="evidence" value="ECO:0007669"/>
    <property type="project" value="UniProtKB-SubCell"/>
</dbReference>
<gene>
    <name evidence="6" type="ORF">Scep_029351</name>
</gene>
<dbReference type="EMBL" id="JBBNAG010000013">
    <property type="protein sequence ID" value="KAK9082880.1"/>
    <property type="molecule type" value="Genomic_DNA"/>
</dbReference>
<feature type="domain" description="CCT" evidence="5">
    <location>
        <begin position="308"/>
        <end position="350"/>
    </location>
</feature>
<dbReference type="Proteomes" id="UP001419268">
    <property type="component" value="Unassembled WGS sequence"/>
</dbReference>
<evidence type="ECO:0000256" key="4">
    <source>
        <dbReference type="SAM" id="MobiDB-lite"/>
    </source>
</evidence>
<keyword evidence="7" id="KW-1185">Reference proteome</keyword>
<dbReference type="PROSITE" id="PS51017">
    <property type="entry name" value="CCT"/>
    <property type="match status" value="1"/>
</dbReference>
<name>A0AAP0E0G9_9MAGN</name>
<proteinExistence type="predicted"/>
<keyword evidence="2 3" id="KW-0539">Nucleus</keyword>
<dbReference type="GO" id="GO:0003700">
    <property type="term" value="F:DNA-binding transcription factor activity"/>
    <property type="evidence" value="ECO:0007669"/>
    <property type="project" value="TreeGrafter"/>
</dbReference>
<protein>
    <recommendedName>
        <fullName evidence="5">CCT domain-containing protein</fullName>
    </recommendedName>
</protein>
<dbReference type="PANTHER" id="PTHR31319">
    <property type="entry name" value="ZINC FINGER PROTEIN CONSTANS-LIKE 4"/>
    <property type="match status" value="1"/>
</dbReference>